<dbReference type="VEuPathDB" id="FungiDB:PV06_03327"/>
<dbReference type="HOGENOM" id="CLU_044999_0_0_1"/>
<gene>
    <name evidence="2" type="ORF">PV06_03327</name>
</gene>
<accession>A0A0D2EA65</accession>
<reference evidence="2 3" key="1">
    <citation type="submission" date="2015-01" db="EMBL/GenBank/DDBJ databases">
        <title>The Genome Sequence of Exophiala oligosperma CBS72588.</title>
        <authorList>
            <consortium name="The Broad Institute Genomics Platform"/>
            <person name="Cuomo C."/>
            <person name="de Hoog S."/>
            <person name="Gorbushina A."/>
            <person name="Stielow B."/>
            <person name="Teixiera M."/>
            <person name="Abouelleil A."/>
            <person name="Chapman S.B."/>
            <person name="Priest M."/>
            <person name="Young S.K."/>
            <person name="Wortman J."/>
            <person name="Nusbaum C."/>
            <person name="Birren B."/>
        </authorList>
    </citation>
    <scope>NUCLEOTIDE SEQUENCE [LARGE SCALE GENOMIC DNA]</scope>
    <source>
        <strain evidence="2 3">CBS 72588</strain>
    </source>
</reference>
<evidence type="ECO:0000256" key="1">
    <source>
        <dbReference type="ARBA" id="ARBA00023002"/>
    </source>
</evidence>
<proteinExistence type="predicted"/>
<dbReference type="InterPro" id="IPR052228">
    <property type="entry name" value="Sec_Metab_Biosynth_Oxidored"/>
</dbReference>
<dbReference type="STRING" id="215243.A0A0D2EA65"/>
<dbReference type="PANTHER" id="PTHR47534:SF3">
    <property type="entry name" value="ALCOHOL DEHYDROGENASE-LIKE C-TERMINAL DOMAIN-CONTAINING PROTEIN"/>
    <property type="match status" value="1"/>
</dbReference>
<organism evidence="2 3">
    <name type="scientific">Exophiala oligosperma</name>
    <dbReference type="NCBI Taxonomy" id="215243"/>
    <lineage>
        <taxon>Eukaryota</taxon>
        <taxon>Fungi</taxon>
        <taxon>Dikarya</taxon>
        <taxon>Ascomycota</taxon>
        <taxon>Pezizomycotina</taxon>
        <taxon>Eurotiomycetes</taxon>
        <taxon>Chaetothyriomycetidae</taxon>
        <taxon>Chaetothyriales</taxon>
        <taxon>Herpotrichiellaceae</taxon>
        <taxon>Exophiala</taxon>
    </lineage>
</organism>
<keyword evidence="1" id="KW-0560">Oxidoreductase</keyword>
<evidence type="ECO:0000313" key="2">
    <source>
        <dbReference type="EMBL" id="KIW44889.1"/>
    </source>
</evidence>
<dbReference type="InterPro" id="IPR036291">
    <property type="entry name" value="NAD(P)-bd_dom_sf"/>
</dbReference>
<dbReference type="Proteomes" id="UP000053342">
    <property type="component" value="Unassembled WGS sequence"/>
</dbReference>
<dbReference type="GeneID" id="27355401"/>
<dbReference type="GO" id="GO:0016491">
    <property type="term" value="F:oxidoreductase activity"/>
    <property type="evidence" value="ECO:0007669"/>
    <property type="project" value="UniProtKB-KW"/>
</dbReference>
<evidence type="ECO:0000313" key="3">
    <source>
        <dbReference type="Proteomes" id="UP000053342"/>
    </source>
</evidence>
<dbReference type="AlphaFoldDB" id="A0A0D2EA65"/>
<dbReference type="PANTHER" id="PTHR47534">
    <property type="entry name" value="YALI0E05731P"/>
    <property type="match status" value="1"/>
</dbReference>
<protein>
    <submittedName>
        <fullName evidence="2">Uncharacterized protein</fullName>
    </submittedName>
</protein>
<dbReference type="EMBL" id="KN847334">
    <property type="protein sequence ID" value="KIW44889.1"/>
    <property type="molecule type" value="Genomic_DNA"/>
</dbReference>
<keyword evidence="3" id="KW-1185">Reference proteome</keyword>
<dbReference type="RefSeq" id="XP_016265105.1">
    <property type="nucleotide sequence ID" value="XM_016404100.1"/>
</dbReference>
<dbReference type="SUPFAM" id="SSF51735">
    <property type="entry name" value="NAD(P)-binding Rossmann-fold domains"/>
    <property type="match status" value="1"/>
</dbReference>
<sequence length="383" mass="41796">MVRLSDVKVANRDFIASLTEPLVAVFVGGTSGTCQYALHALISTTASVNSKTNDKPLQLRIYIVGRNQKAADETIAECTKACPSAKITFVRAKDLALLKDVDRVCAEITKLESAATGAEGDGNGKPRIDLLVMSQAGSIFVTRKDTPEGLDNLMSLMYYSRMRFIDRLLPLLLESRLPRGSGGSDGGGGGGAHVISIYAPRTEGTLFPDDLSLRQPGHFTYLNARSHIAYFKTAFFETLVAKYPGKLSFCHVFPGLVHTPGFKNPDLPTWFKVVFAVVGRPLMWFVGTSHAENGARMFYMATPHYPAGGGSAPKTKGDEESFAMGADGKRGSGVYLVFNDNGTESREKVYAKSPVKKDELREMVWRHTMCAFEEIEKGKVFQG</sequence>
<dbReference type="OrthoDB" id="2898509at2759"/>
<name>A0A0D2EA65_9EURO</name>
<dbReference type="Gene3D" id="3.40.50.720">
    <property type="entry name" value="NAD(P)-binding Rossmann-like Domain"/>
    <property type="match status" value="1"/>
</dbReference>